<comment type="similarity">
    <text evidence="3">Belongs to the Rsd/AlgQ family.</text>
</comment>
<evidence type="ECO:0000313" key="5">
    <source>
        <dbReference type="Proteomes" id="UP000297475"/>
    </source>
</evidence>
<evidence type="ECO:0000256" key="3">
    <source>
        <dbReference type="RuleBase" id="RU004409"/>
    </source>
</evidence>
<reference evidence="4 5" key="1">
    <citation type="submission" date="2019-04" db="EMBL/GenBank/DDBJ databases">
        <title>Natronospirillum operosus gen. nov., sp. nov., a haloalkaliphilic satellite isolated from decaying biomass of laboratory culture of cyanobacterium Geitlerinema sp. and proposal of Natronospirillaceae fam. nov. and Saccharospirillaceae fam. nov.</title>
        <authorList>
            <person name="Kevbrin V."/>
            <person name="Boltyanskaya Y."/>
            <person name="Koziaeva V."/>
            <person name="Grouzdev D.S."/>
            <person name="Park M."/>
            <person name="Cho J."/>
        </authorList>
    </citation>
    <scope>NUCLEOTIDE SEQUENCE [LARGE SCALE GENOMIC DNA]</scope>
    <source>
        <strain evidence="4 5">G-116</strain>
    </source>
</reference>
<dbReference type="Gene3D" id="1.20.120.1370">
    <property type="entry name" value="Regulator of RNA polymerase sigma(70) subunit, domain 4"/>
    <property type="match status" value="1"/>
</dbReference>
<keyword evidence="5" id="KW-1185">Reference proteome</keyword>
<dbReference type="AlphaFoldDB" id="A0A4Z0W8J3"/>
<gene>
    <name evidence="4" type="ORF">E4656_16755</name>
</gene>
<dbReference type="PIRSF" id="PIRSF016548">
    <property type="entry name" value="Rsd_AlgQ"/>
    <property type="match status" value="1"/>
</dbReference>
<name>A0A4Z0W8J3_9GAMM</name>
<keyword evidence="1 3" id="KW-0805">Transcription regulation</keyword>
<dbReference type="NCBIfam" id="NF008723">
    <property type="entry name" value="PRK11718.1"/>
    <property type="match status" value="1"/>
</dbReference>
<dbReference type="Proteomes" id="UP000297475">
    <property type="component" value="Unassembled WGS sequence"/>
</dbReference>
<organism evidence="4 5">
    <name type="scientific">Natronospirillum operosum</name>
    <dbReference type="NCBI Taxonomy" id="2759953"/>
    <lineage>
        <taxon>Bacteria</taxon>
        <taxon>Pseudomonadati</taxon>
        <taxon>Pseudomonadota</taxon>
        <taxon>Gammaproteobacteria</taxon>
        <taxon>Oceanospirillales</taxon>
        <taxon>Natronospirillaceae</taxon>
        <taxon>Natronospirillum</taxon>
    </lineage>
</organism>
<evidence type="ECO:0000313" key="4">
    <source>
        <dbReference type="EMBL" id="TGG91368.1"/>
    </source>
</evidence>
<dbReference type="RefSeq" id="WP_135484460.1">
    <property type="nucleotide sequence ID" value="NZ_SRMF01000009.1"/>
</dbReference>
<dbReference type="Pfam" id="PF04353">
    <property type="entry name" value="Rsd_AlgQ"/>
    <property type="match status" value="1"/>
</dbReference>
<sequence length="161" mass="19000">MLEECQSAKERWGGVHDIIDRWLAERRELIVRMFAVNGGRGLDVEEAPIEERIQRFCEVLVDYVSAGHFEVYEQLLREAQEFRDADLEKARAVFVRLEDNTEHVLSFNDNYSDVRETRQHLSELDSDLSRLGEQLEERFELEDQLIQDLHEVHRDKVISEG</sequence>
<accession>A0A4Z0W8J3</accession>
<dbReference type="OrthoDB" id="5567237at2"/>
<dbReference type="EMBL" id="SRMF01000009">
    <property type="protein sequence ID" value="TGG91368.1"/>
    <property type="molecule type" value="Genomic_DNA"/>
</dbReference>
<evidence type="ECO:0000256" key="1">
    <source>
        <dbReference type="ARBA" id="ARBA00023015"/>
    </source>
</evidence>
<keyword evidence="2 3" id="KW-0804">Transcription</keyword>
<comment type="caution">
    <text evidence="4">The sequence shown here is derived from an EMBL/GenBank/DDBJ whole genome shotgun (WGS) entry which is preliminary data.</text>
</comment>
<dbReference type="InterPro" id="IPR038309">
    <property type="entry name" value="Rsd/AlgQ_sf"/>
</dbReference>
<proteinExistence type="inferred from homology"/>
<protein>
    <submittedName>
        <fullName evidence="4">Sigma D regulator</fullName>
    </submittedName>
</protein>
<evidence type="ECO:0000256" key="2">
    <source>
        <dbReference type="ARBA" id="ARBA00023163"/>
    </source>
</evidence>
<dbReference type="InterPro" id="IPR007448">
    <property type="entry name" value="Sigma70_reg_Rsd_AlgQ"/>
</dbReference>
<dbReference type="GO" id="GO:0006355">
    <property type="term" value="P:regulation of DNA-templated transcription"/>
    <property type="evidence" value="ECO:0007669"/>
    <property type="project" value="InterPro"/>
</dbReference>